<dbReference type="EMBL" id="GBXM01074510">
    <property type="protein sequence ID" value="JAH34067.1"/>
    <property type="molecule type" value="Transcribed_RNA"/>
</dbReference>
<name>A0A0E9RYT7_ANGAN</name>
<reference evidence="1" key="2">
    <citation type="journal article" date="2015" name="Fish Shellfish Immunol.">
        <title>Early steps in the European eel (Anguilla anguilla)-Vibrio vulnificus interaction in the gills: Role of the RtxA13 toxin.</title>
        <authorList>
            <person name="Callol A."/>
            <person name="Pajuelo D."/>
            <person name="Ebbesson L."/>
            <person name="Teles M."/>
            <person name="MacKenzie S."/>
            <person name="Amaro C."/>
        </authorList>
    </citation>
    <scope>NUCLEOTIDE SEQUENCE</scope>
</reference>
<reference evidence="1" key="1">
    <citation type="submission" date="2014-11" db="EMBL/GenBank/DDBJ databases">
        <authorList>
            <person name="Amaro Gonzalez C."/>
        </authorList>
    </citation>
    <scope>NUCLEOTIDE SEQUENCE</scope>
</reference>
<proteinExistence type="predicted"/>
<accession>A0A0E9RYT7</accession>
<organism evidence="1">
    <name type="scientific">Anguilla anguilla</name>
    <name type="common">European freshwater eel</name>
    <name type="synonym">Muraena anguilla</name>
    <dbReference type="NCBI Taxonomy" id="7936"/>
    <lineage>
        <taxon>Eukaryota</taxon>
        <taxon>Metazoa</taxon>
        <taxon>Chordata</taxon>
        <taxon>Craniata</taxon>
        <taxon>Vertebrata</taxon>
        <taxon>Euteleostomi</taxon>
        <taxon>Actinopterygii</taxon>
        <taxon>Neopterygii</taxon>
        <taxon>Teleostei</taxon>
        <taxon>Anguilliformes</taxon>
        <taxon>Anguillidae</taxon>
        <taxon>Anguilla</taxon>
    </lineage>
</organism>
<dbReference type="AlphaFoldDB" id="A0A0E9RYT7"/>
<sequence length="26" mass="2857">MFLEAAFIAITMAKLSYGITVPSPVW</sequence>
<evidence type="ECO:0000313" key="1">
    <source>
        <dbReference type="EMBL" id="JAH34067.1"/>
    </source>
</evidence>
<protein>
    <submittedName>
        <fullName evidence="1">Uncharacterized protein</fullName>
    </submittedName>
</protein>